<evidence type="ECO:0000313" key="2">
    <source>
        <dbReference type="Proteomes" id="UP000275408"/>
    </source>
</evidence>
<sequence>MGCSPSHAVIINSSPTHETICLQPRIYMVSESTLCLLQDVGELKVYNIDERNPQTAIERFRGAQEQLQNPLMFHPHLSSRHKRISEGGDLQSAGSTSIAGDPLSEENTLVGEIAPHDEGSEVCSESIDKMCDNTNPRIQTDSPGSPNAHSVTVEVYSYKQNSDGLDEQSQAMNGIETMENMAKEPSIAVKPGTSGALIEIGCISDERGNIDESFDSVENHEKAIVAVNNDVLVAVAANEKTKTNSEQGVISESFENAENLDKNIIAGNSGAAVTVEAIERRQTFPEQGGISERHALHEDVVDMSNSVNEPTLIAWTEVADQSALITGNET</sequence>
<proteinExistence type="predicted"/>
<evidence type="ECO:0000313" key="1">
    <source>
        <dbReference type="EMBL" id="RMX42661.1"/>
    </source>
</evidence>
<accession>A0A3M6TMW3</accession>
<dbReference type="EMBL" id="RCHS01003313">
    <property type="protein sequence ID" value="RMX42661.1"/>
    <property type="molecule type" value="Genomic_DNA"/>
</dbReference>
<dbReference type="Proteomes" id="UP000275408">
    <property type="component" value="Unassembled WGS sequence"/>
</dbReference>
<organism evidence="1 2">
    <name type="scientific">Pocillopora damicornis</name>
    <name type="common">Cauliflower coral</name>
    <name type="synonym">Millepora damicornis</name>
    <dbReference type="NCBI Taxonomy" id="46731"/>
    <lineage>
        <taxon>Eukaryota</taxon>
        <taxon>Metazoa</taxon>
        <taxon>Cnidaria</taxon>
        <taxon>Anthozoa</taxon>
        <taxon>Hexacorallia</taxon>
        <taxon>Scleractinia</taxon>
        <taxon>Astrocoeniina</taxon>
        <taxon>Pocilloporidae</taxon>
        <taxon>Pocillopora</taxon>
    </lineage>
</organism>
<keyword evidence="2" id="KW-1185">Reference proteome</keyword>
<dbReference type="OrthoDB" id="5960670at2759"/>
<comment type="caution">
    <text evidence="1">The sequence shown here is derived from an EMBL/GenBank/DDBJ whole genome shotgun (WGS) entry which is preliminary data.</text>
</comment>
<gene>
    <name evidence="1" type="ORF">pdam_00011876</name>
</gene>
<name>A0A3M6TMW3_POCDA</name>
<reference evidence="1 2" key="1">
    <citation type="journal article" date="2018" name="Sci. Rep.">
        <title>Comparative analysis of the Pocillopora damicornis genome highlights role of immune system in coral evolution.</title>
        <authorList>
            <person name="Cunning R."/>
            <person name="Bay R.A."/>
            <person name="Gillette P."/>
            <person name="Baker A.C."/>
            <person name="Traylor-Knowles N."/>
        </authorList>
    </citation>
    <scope>NUCLEOTIDE SEQUENCE [LARGE SCALE GENOMIC DNA]</scope>
    <source>
        <strain evidence="1">RSMAS</strain>
        <tissue evidence="1">Whole animal</tissue>
    </source>
</reference>
<dbReference type="AlphaFoldDB" id="A0A3M6TMW3"/>
<protein>
    <submittedName>
        <fullName evidence="1">Uncharacterized protein</fullName>
    </submittedName>
</protein>